<evidence type="ECO:0000313" key="4">
    <source>
        <dbReference type="Proteomes" id="UP001304071"/>
    </source>
</evidence>
<organism evidence="3 4">
    <name type="scientific">Vibrio porteresiae DSM 19223</name>
    <dbReference type="NCBI Taxonomy" id="1123496"/>
    <lineage>
        <taxon>Bacteria</taxon>
        <taxon>Pseudomonadati</taxon>
        <taxon>Pseudomonadota</taxon>
        <taxon>Gammaproteobacteria</taxon>
        <taxon>Vibrionales</taxon>
        <taxon>Vibrionaceae</taxon>
        <taxon>Vibrio</taxon>
    </lineage>
</organism>
<gene>
    <name evidence="3" type="ORF">R8Z52_10150</name>
</gene>
<dbReference type="PANTHER" id="PTHR43211">
    <property type="entry name" value="FUMARYLACETOACETATE HYDROLASE"/>
    <property type="match status" value="1"/>
</dbReference>
<dbReference type="EC" id="3.7.-.-" evidence="3"/>
<dbReference type="InterPro" id="IPR036663">
    <property type="entry name" value="Fumarylacetoacetase_C_sf"/>
</dbReference>
<accession>A0ABZ0Q7W2</accession>
<evidence type="ECO:0000259" key="1">
    <source>
        <dbReference type="Pfam" id="PF01557"/>
    </source>
</evidence>
<dbReference type="InterPro" id="IPR011234">
    <property type="entry name" value="Fumarylacetoacetase-like_C"/>
</dbReference>
<proteinExistence type="predicted"/>
<sequence length="337" mass="36876">MKLATLKNTRRDGQLIVVSRDLASYVAVPGIAHSLQEVMDHWDKMRPGLQEIYQNLNAGKRPDAGRFDPKKCHSPLPRAYHWADCSAYVHHVELVRKARGAQMPPSFWTDPLIYQGGSDTFLAPTDNIPLRNSKWGLDFEAEIAVITDDVPMGCTVEQAAKAIKLVMLVNDVSLRELIPGEIAKGFGFYQSKPSSSFSPVAVTPDELGPAWDGRRVMLPLISTLNGAVFGQPNAGTDMTFDFPHLICHAAKTRALCAGTILGSGTVSNHQPEDDSSLVANGGVGYSCIAERRMIEILQHGHANTEFLRAGDRIRLEMLDTQGKSIFGAIDQQVVEVS</sequence>
<evidence type="ECO:0000313" key="3">
    <source>
        <dbReference type="EMBL" id="WPC72499.1"/>
    </source>
</evidence>
<name>A0ABZ0Q7W2_9VIBR</name>
<dbReference type="InterPro" id="IPR041072">
    <property type="entry name" value="FAA_hydro_N"/>
</dbReference>
<keyword evidence="3" id="KW-0378">Hydrolase</keyword>
<dbReference type="Proteomes" id="UP001304071">
    <property type="component" value="Chromosome 1"/>
</dbReference>
<dbReference type="SUPFAM" id="SSF56529">
    <property type="entry name" value="FAH"/>
    <property type="match status" value="1"/>
</dbReference>
<keyword evidence="4" id="KW-1185">Reference proteome</keyword>
<dbReference type="Pfam" id="PF01557">
    <property type="entry name" value="FAA_hydrolase"/>
    <property type="match status" value="1"/>
</dbReference>
<reference evidence="3 4" key="1">
    <citation type="submission" date="2023-11" db="EMBL/GenBank/DDBJ databases">
        <title>Plant-associative lifestyle of Vibrio porteresiae and its evolutionary dynamics.</title>
        <authorList>
            <person name="Rameshkumar N."/>
            <person name="Kirti K."/>
        </authorList>
    </citation>
    <scope>NUCLEOTIDE SEQUENCE [LARGE SCALE GENOMIC DNA]</scope>
    <source>
        <strain evidence="3 4">MSSRF30</strain>
    </source>
</reference>
<dbReference type="EMBL" id="CP138203">
    <property type="protein sequence ID" value="WPC72499.1"/>
    <property type="molecule type" value="Genomic_DNA"/>
</dbReference>
<dbReference type="Gene3D" id="3.90.850.10">
    <property type="entry name" value="Fumarylacetoacetase-like, C-terminal domain"/>
    <property type="match status" value="1"/>
</dbReference>
<dbReference type="PANTHER" id="PTHR43211:SF1">
    <property type="entry name" value="BLL6422 PROTEIN"/>
    <property type="match status" value="1"/>
</dbReference>
<feature type="domain" description="Fumarylacetoacetase-like C-terminal" evidence="1">
    <location>
        <begin position="82"/>
        <end position="333"/>
    </location>
</feature>
<dbReference type="RefSeq" id="WP_261896098.1">
    <property type="nucleotide sequence ID" value="NZ_AP024895.1"/>
</dbReference>
<dbReference type="Pfam" id="PF18288">
    <property type="entry name" value="FAA_hydro_N_2"/>
    <property type="match status" value="1"/>
</dbReference>
<dbReference type="GO" id="GO:0016787">
    <property type="term" value="F:hydrolase activity"/>
    <property type="evidence" value="ECO:0007669"/>
    <property type="project" value="UniProtKB-KW"/>
</dbReference>
<evidence type="ECO:0000259" key="2">
    <source>
        <dbReference type="Pfam" id="PF18288"/>
    </source>
</evidence>
<feature type="domain" description="Fumarylacetoacetase N-terminal" evidence="2">
    <location>
        <begin position="1"/>
        <end position="78"/>
    </location>
</feature>
<protein>
    <submittedName>
        <fullName evidence="3">Fumarylacetoacetate hydrolase family protein</fullName>
        <ecNumber evidence="3">3.7.-.-</ecNumber>
    </submittedName>
</protein>